<evidence type="ECO:0000256" key="1">
    <source>
        <dbReference type="SAM" id="MobiDB-lite"/>
    </source>
</evidence>
<dbReference type="Proteomes" id="UP000250043">
    <property type="component" value="Unassembled WGS sequence"/>
</dbReference>
<keyword evidence="3" id="KW-1185">Reference proteome</keyword>
<sequence length="191" mass="21238">MSPLGLVARVLRRNVAAEFCDLRVHGEKYRSPRRGTANESRRNSQAADPRHRIYLYSGTMMVHPTEHVRILSSPLHITSQMARAIFPHSATCLPHSKRPGQCALHPITAPGRAAIAPAALRTLLPRSACFDLPSGSARFAPQEWRASAQQNSPRALFENHHTRTSHPRRPRRCPLGASVWAWGTLPRAAQT</sequence>
<accession>A0A8E2DIB9</accession>
<dbReference type="EMBL" id="KV722471">
    <property type="protein sequence ID" value="OCH87836.1"/>
    <property type="molecule type" value="Genomic_DNA"/>
</dbReference>
<feature type="region of interest" description="Disordered" evidence="1">
    <location>
        <begin position="145"/>
        <end position="172"/>
    </location>
</feature>
<reference evidence="2 3" key="1">
    <citation type="submission" date="2016-07" db="EMBL/GenBank/DDBJ databases">
        <title>Draft genome of the white-rot fungus Obba rivulosa 3A-2.</title>
        <authorList>
            <consortium name="DOE Joint Genome Institute"/>
            <person name="Miettinen O."/>
            <person name="Riley R."/>
            <person name="Acob R."/>
            <person name="Barry K."/>
            <person name="Cullen D."/>
            <person name="De Vries R."/>
            <person name="Hainaut M."/>
            <person name="Hatakka A."/>
            <person name="Henrissat B."/>
            <person name="Hilden K."/>
            <person name="Kuo R."/>
            <person name="Labutti K."/>
            <person name="Lipzen A."/>
            <person name="Makela M.R."/>
            <person name="Sandor L."/>
            <person name="Spatafora J.W."/>
            <person name="Grigoriev I.V."/>
            <person name="Hibbett D.S."/>
        </authorList>
    </citation>
    <scope>NUCLEOTIDE SEQUENCE [LARGE SCALE GENOMIC DNA]</scope>
    <source>
        <strain evidence="2 3">3A-2</strain>
    </source>
</reference>
<dbReference type="AlphaFoldDB" id="A0A8E2DIB9"/>
<feature type="compositionally biased region" description="Basic residues" evidence="1">
    <location>
        <begin position="162"/>
        <end position="172"/>
    </location>
</feature>
<proteinExistence type="predicted"/>
<evidence type="ECO:0000313" key="3">
    <source>
        <dbReference type="Proteomes" id="UP000250043"/>
    </source>
</evidence>
<evidence type="ECO:0000313" key="2">
    <source>
        <dbReference type="EMBL" id="OCH87836.1"/>
    </source>
</evidence>
<organism evidence="2 3">
    <name type="scientific">Obba rivulosa</name>
    <dbReference type="NCBI Taxonomy" id="1052685"/>
    <lineage>
        <taxon>Eukaryota</taxon>
        <taxon>Fungi</taxon>
        <taxon>Dikarya</taxon>
        <taxon>Basidiomycota</taxon>
        <taxon>Agaricomycotina</taxon>
        <taxon>Agaricomycetes</taxon>
        <taxon>Polyporales</taxon>
        <taxon>Gelatoporiaceae</taxon>
        <taxon>Obba</taxon>
    </lineage>
</organism>
<gene>
    <name evidence="2" type="ORF">OBBRIDRAFT_128848</name>
</gene>
<protein>
    <submittedName>
        <fullName evidence="2">Uncharacterized protein</fullName>
    </submittedName>
</protein>
<name>A0A8E2DIB9_9APHY</name>